<comment type="catalytic activity">
    <reaction evidence="1">
        <text>ATP + protein L-histidine = ADP + protein N-phospho-L-histidine.</text>
        <dbReference type="EC" id="2.7.13.3"/>
    </reaction>
</comment>
<evidence type="ECO:0000313" key="13">
    <source>
        <dbReference type="EMBL" id="WBO63835.1"/>
    </source>
</evidence>
<evidence type="ECO:0000256" key="8">
    <source>
        <dbReference type="ARBA" id="ARBA00022989"/>
    </source>
</evidence>
<evidence type="ECO:0000256" key="3">
    <source>
        <dbReference type="ARBA" id="ARBA00012438"/>
    </source>
</evidence>
<dbReference type="Pfam" id="PF02518">
    <property type="entry name" value="HATPase_c"/>
    <property type="match status" value="1"/>
</dbReference>
<evidence type="ECO:0000313" key="14">
    <source>
        <dbReference type="Proteomes" id="UP001212326"/>
    </source>
</evidence>
<evidence type="ECO:0000256" key="10">
    <source>
        <dbReference type="ARBA" id="ARBA00023136"/>
    </source>
</evidence>
<dbReference type="InterPro" id="IPR005467">
    <property type="entry name" value="His_kinase_dom"/>
</dbReference>
<dbReference type="Pfam" id="PF00512">
    <property type="entry name" value="HisKA"/>
    <property type="match status" value="1"/>
</dbReference>
<dbReference type="SMART" id="SM00387">
    <property type="entry name" value="HATPase_c"/>
    <property type="match status" value="1"/>
</dbReference>
<dbReference type="GO" id="GO:0016301">
    <property type="term" value="F:kinase activity"/>
    <property type="evidence" value="ECO:0007669"/>
    <property type="project" value="UniProtKB-KW"/>
</dbReference>
<comment type="subcellular location">
    <subcellularLocation>
        <location evidence="2">Cell membrane</location>
    </subcellularLocation>
</comment>
<keyword evidence="4" id="KW-0597">Phosphoprotein</keyword>
<keyword evidence="9" id="KW-0902">Two-component regulatory system</keyword>
<dbReference type="PRINTS" id="PR00344">
    <property type="entry name" value="BCTRLSENSOR"/>
</dbReference>
<sequence>MRLSARIGLAVGCTVPLLVLAGGWLLLHLVAQDLRRAEDQHLRRRATAVAPDARALLRAAANGRPKAADTRERQLFDAALDVGVRVVGPDATFSGGPQPDPAAVLPDRTSGFVAVHADGRTWRALALPVHAGTASGTLWLFSPDTAARVQIPLVRRRVIATALLAAPVSGLLAWGLAAGASAPLRRLTRRTAGLDPRTSGARLGQWRTGVVEVDELAATVRTVLARYDEQAARTAEALDTARSFSSAAAHELRTPLMSMGTNLDILAGHPDLPAAERAEVVTDLRHEHARLLGLLVMLRELGRGDLVEAEAFRAVDLADTADAAVAEARRRGSDAEITLDAAPGLTVHGWEPGLRLLLDNLLVNALAHGRDAQGRAEVRVALTGGAGEVLVTVDDQGPGVPADARARIFERFQRGPDSAGSGLGLTLVAQQAALHRGSVTVTDGPDGTGARFTVRLPRGGDLPGPPGRRDWLIGTAGANRSQSFPKDPA</sequence>
<dbReference type="SUPFAM" id="SSF47384">
    <property type="entry name" value="Homodimeric domain of signal transducing histidine kinase"/>
    <property type="match status" value="1"/>
</dbReference>
<gene>
    <name evidence="13" type="ORF">O1G22_13860</name>
</gene>
<accession>A0ABY7P2R4</accession>
<dbReference type="CDD" id="cd00082">
    <property type="entry name" value="HisKA"/>
    <property type="match status" value="1"/>
</dbReference>
<keyword evidence="14" id="KW-1185">Reference proteome</keyword>
<dbReference type="Proteomes" id="UP001212326">
    <property type="component" value="Chromosome"/>
</dbReference>
<keyword evidence="6 11" id="KW-0812">Transmembrane</keyword>
<keyword evidence="5" id="KW-0808">Transferase</keyword>
<name>A0ABY7P2R4_9ACTN</name>
<dbReference type="InterPro" id="IPR036890">
    <property type="entry name" value="HATPase_C_sf"/>
</dbReference>
<dbReference type="InterPro" id="IPR036097">
    <property type="entry name" value="HisK_dim/P_sf"/>
</dbReference>
<dbReference type="SMART" id="SM00388">
    <property type="entry name" value="HisKA"/>
    <property type="match status" value="1"/>
</dbReference>
<evidence type="ECO:0000256" key="6">
    <source>
        <dbReference type="ARBA" id="ARBA00022692"/>
    </source>
</evidence>
<dbReference type="SUPFAM" id="SSF55874">
    <property type="entry name" value="ATPase domain of HSP90 chaperone/DNA topoisomerase II/histidine kinase"/>
    <property type="match status" value="1"/>
</dbReference>
<feature type="domain" description="Histidine kinase" evidence="12">
    <location>
        <begin position="247"/>
        <end position="460"/>
    </location>
</feature>
<dbReference type="PANTHER" id="PTHR45436:SF5">
    <property type="entry name" value="SENSOR HISTIDINE KINASE TRCS"/>
    <property type="match status" value="1"/>
</dbReference>
<keyword evidence="8 11" id="KW-1133">Transmembrane helix</keyword>
<dbReference type="EMBL" id="CP115300">
    <property type="protein sequence ID" value="WBO63835.1"/>
    <property type="molecule type" value="Genomic_DNA"/>
</dbReference>
<evidence type="ECO:0000256" key="2">
    <source>
        <dbReference type="ARBA" id="ARBA00004236"/>
    </source>
</evidence>
<evidence type="ECO:0000256" key="7">
    <source>
        <dbReference type="ARBA" id="ARBA00022777"/>
    </source>
</evidence>
<keyword evidence="7 13" id="KW-0418">Kinase</keyword>
<dbReference type="Gene3D" id="1.10.287.130">
    <property type="match status" value="1"/>
</dbReference>
<dbReference type="PROSITE" id="PS50109">
    <property type="entry name" value="HIS_KIN"/>
    <property type="match status" value="1"/>
</dbReference>
<feature type="transmembrane region" description="Helical" evidence="11">
    <location>
        <begin position="6"/>
        <end position="27"/>
    </location>
</feature>
<dbReference type="PANTHER" id="PTHR45436">
    <property type="entry name" value="SENSOR HISTIDINE KINASE YKOH"/>
    <property type="match status" value="1"/>
</dbReference>
<dbReference type="InterPro" id="IPR003661">
    <property type="entry name" value="HisK_dim/P_dom"/>
</dbReference>
<dbReference type="InterPro" id="IPR050428">
    <property type="entry name" value="TCS_sensor_his_kinase"/>
</dbReference>
<dbReference type="InterPro" id="IPR003594">
    <property type="entry name" value="HATPase_dom"/>
</dbReference>
<evidence type="ECO:0000256" key="5">
    <source>
        <dbReference type="ARBA" id="ARBA00022679"/>
    </source>
</evidence>
<feature type="transmembrane region" description="Helical" evidence="11">
    <location>
        <begin position="158"/>
        <end position="180"/>
    </location>
</feature>
<evidence type="ECO:0000256" key="11">
    <source>
        <dbReference type="SAM" id="Phobius"/>
    </source>
</evidence>
<evidence type="ECO:0000256" key="1">
    <source>
        <dbReference type="ARBA" id="ARBA00000085"/>
    </source>
</evidence>
<dbReference type="EC" id="2.7.13.3" evidence="3"/>
<protein>
    <recommendedName>
        <fullName evidence="3">histidine kinase</fullName>
        <ecNumber evidence="3">2.7.13.3</ecNumber>
    </recommendedName>
</protein>
<dbReference type="InterPro" id="IPR004358">
    <property type="entry name" value="Sig_transdc_His_kin-like_C"/>
</dbReference>
<keyword evidence="10 11" id="KW-0472">Membrane</keyword>
<organism evidence="13 14">
    <name type="scientific">Streptomyces camelliae</name>
    <dbReference type="NCBI Taxonomy" id="3004093"/>
    <lineage>
        <taxon>Bacteria</taxon>
        <taxon>Bacillati</taxon>
        <taxon>Actinomycetota</taxon>
        <taxon>Actinomycetes</taxon>
        <taxon>Kitasatosporales</taxon>
        <taxon>Streptomycetaceae</taxon>
        <taxon>Streptomyces</taxon>
    </lineage>
</organism>
<evidence type="ECO:0000256" key="9">
    <source>
        <dbReference type="ARBA" id="ARBA00023012"/>
    </source>
</evidence>
<proteinExistence type="predicted"/>
<dbReference type="Gene3D" id="3.30.565.10">
    <property type="entry name" value="Histidine kinase-like ATPase, C-terminal domain"/>
    <property type="match status" value="1"/>
</dbReference>
<dbReference type="RefSeq" id="WP_270081638.1">
    <property type="nucleotide sequence ID" value="NZ_CP115300.1"/>
</dbReference>
<reference evidence="13 14" key="1">
    <citation type="submission" date="2022-12" db="EMBL/GenBank/DDBJ databases">
        <authorList>
            <person name="Mo P."/>
        </authorList>
    </citation>
    <scope>NUCLEOTIDE SEQUENCE [LARGE SCALE GENOMIC DNA]</scope>
    <source>
        <strain evidence="13 14">HUAS 2-6</strain>
    </source>
</reference>
<evidence type="ECO:0000256" key="4">
    <source>
        <dbReference type="ARBA" id="ARBA00022553"/>
    </source>
</evidence>
<evidence type="ECO:0000259" key="12">
    <source>
        <dbReference type="PROSITE" id="PS50109"/>
    </source>
</evidence>